<dbReference type="SUPFAM" id="SSF53067">
    <property type="entry name" value="Actin-like ATPase domain"/>
    <property type="match status" value="1"/>
</dbReference>
<evidence type="ECO:0008006" key="3">
    <source>
        <dbReference type="Google" id="ProtNLM"/>
    </source>
</evidence>
<protein>
    <recommendedName>
        <fullName evidence="3">Glutamate mutase</fullName>
    </recommendedName>
</protein>
<proteinExistence type="predicted"/>
<dbReference type="EMBL" id="BAAAHP010000005">
    <property type="protein sequence ID" value="GAA0919776.1"/>
    <property type="molecule type" value="Genomic_DNA"/>
</dbReference>
<reference evidence="2" key="1">
    <citation type="journal article" date="2019" name="Int. J. Syst. Evol. Microbiol.">
        <title>The Global Catalogue of Microorganisms (GCM) 10K type strain sequencing project: providing services to taxonomists for standard genome sequencing and annotation.</title>
        <authorList>
            <consortium name="The Broad Institute Genomics Platform"/>
            <consortium name="The Broad Institute Genome Sequencing Center for Infectious Disease"/>
            <person name="Wu L."/>
            <person name="Ma J."/>
        </authorList>
    </citation>
    <scope>NUCLEOTIDE SEQUENCE [LARGE SCALE GENOMIC DNA]</scope>
    <source>
        <strain evidence="2">JCM 11117</strain>
    </source>
</reference>
<name>A0ABP3ZD40_9PSEU</name>
<dbReference type="Pfam" id="PF13941">
    <property type="entry name" value="MutL"/>
    <property type="match status" value="1"/>
</dbReference>
<sequence>MARVSESYLRTSGCTIGFNQRFPAHQRLGSVAVTPSDQAASVCLDVGSTWTKAVLVHADGSLAGFAEHPTTTGDVLAGMDAAVRAVSAAGRGDEPELLACSSAGGGLRLAVIGTDRLSATEAGHRVAVSAGAHVVHVHAGPLEPADVRLLRSARPGVVLLVGGADGDDPAGLLHNAGRLARARIRHPIVLAGNASARDDALALLRATGRSVVACDNVLPRRGEVVPGPARAALVELYQRHAIGGRGPAVAPRFRRLVRVVTPEAVGHAATRLAAICDARVLVVDVGCATTDVHSAGRSDPVRTVEGDLGVRAAAGGVLVESQSEGIVDPVEADLLGPTVARMASETGYVPRDRGSAAEDRRIAALAAVVAVRRHLRVHADAGHDVGLVVLAGGVFRQRNLAGGLPAVVATLRTDPVLAPVLADAPVVVDADFAVVPAGLLAARGRTAAAESLLRDHLLG</sequence>
<dbReference type="Proteomes" id="UP001499967">
    <property type="component" value="Unassembled WGS sequence"/>
</dbReference>
<gene>
    <name evidence="1" type="ORF">GCM10009559_01990</name>
</gene>
<dbReference type="InterPro" id="IPR006230">
    <property type="entry name" value="MutL"/>
</dbReference>
<organism evidence="1 2">
    <name type="scientific">Pseudonocardia zijingensis</name>
    <dbReference type="NCBI Taxonomy" id="153376"/>
    <lineage>
        <taxon>Bacteria</taxon>
        <taxon>Bacillati</taxon>
        <taxon>Actinomycetota</taxon>
        <taxon>Actinomycetes</taxon>
        <taxon>Pseudonocardiales</taxon>
        <taxon>Pseudonocardiaceae</taxon>
        <taxon>Pseudonocardia</taxon>
    </lineage>
</organism>
<evidence type="ECO:0000313" key="1">
    <source>
        <dbReference type="EMBL" id="GAA0919776.1"/>
    </source>
</evidence>
<dbReference type="InterPro" id="IPR043129">
    <property type="entry name" value="ATPase_NBD"/>
</dbReference>
<comment type="caution">
    <text evidence="1">The sequence shown here is derived from an EMBL/GenBank/DDBJ whole genome shotgun (WGS) entry which is preliminary data.</text>
</comment>
<keyword evidence="2" id="KW-1185">Reference proteome</keyword>
<accession>A0ABP3ZD40</accession>
<evidence type="ECO:0000313" key="2">
    <source>
        <dbReference type="Proteomes" id="UP001499967"/>
    </source>
</evidence>